<dbReference type="Gene3D" id="3.40.50.1580">
    <property type="entry name" value="Nucleoside phosphorylase domain"/>
    <property type="match status" value="1"/>
</dbReference>
<protein>
    <recommendedName>
        <fullName evidence="3">Nucleoside phosphorylase domain-containing protein</fullName>
    </recommendedName>
</protein>
<gene>
    <name evidence="1" type="ORF">ALT_8795</name>
</gene>
<dbReference type="Proteomes" id="UP000051487">
    <property type="component" value="Unassembled WGS sequence"/>
</dbReference>
<dbReference type="InterPro" id="IPR053137">
    <property type="entry name" value="NLR-like"/>
</dbReference>
<comment type="caution">
    <text evidence="1">The sequence shown here is derived from an EMBL/GenBank/DDBJ whole genome shotgun (WGS) entry which is preliminary data.</text>
</comment>
<dbReference type="InterPro" id="IPR035994">
    <property type="entry name" value="Nucleoside_phosphorylase_sf"/>
</dbReference>
<proteinExistence type="predicted"/>
<organism evidence="1 2">
    <name type="scientific">Aspergillus lentulus</name>
    <dbReference type="NCBI Taxonomy" id="293939"/>
    <lineage>
        <taxon>Eukaryota</taxon>
        <taxon>Fungi</taxon>
        <taxon>Dikarya</taxon>
        <taxon>Ascomycota</taxon>
        <taxon>Pezizomycotina</taxon>
        <taxon>Eurotiomycetes</taxon>
        <taxon>Eurotiomycetidae</taxon>
        <taxon>Eurotiales</taxon>
        <taxon>Aspergillaceae</taxon>
        <taxon>Aspergillus</taxon>
        <taxon>Aspergillus subgen. Fumigati</taxon>
    </lineage>
</organism>
<dbReference type="EMBL" id="BCLY01000016">
    <property type="protein sequence ID" value="GAQ11474.1"/>
    <property type="molecule type" value="Genomic_DNA"/>
</dbReference>
<evidence type="ECO:0000313" key="1">
    <source>
        <dbReference type="EMBL" id="GAQ11474.1"/>
    </source>
</evidence>
<evidence type="ECO:0000313" key="2">
    <source>
        <dbReference type="Proteomes" id="UP000051487"/>
    </source>
</evidence>
<sequence length="502" mass="55592">MAVQGIPSLIPAFGAPDYRDWLRLPAMESNEEKDVIFRREIIPYLNNYAEGASNFDDALLELERDPNAATITLADFVKHLAGTIITVAWQENMRAFVQRAQDPESRLNDHWMTEVLEGFELALPKLTKDPLWWVLCGRLRLFSLQVGCTSAPQDPLGCVSAVRAHVSSRISAAGSASLRETRVQTQRKRQHEDYQVAWICPLEVEQIAALEMLDEQHEPLSQPRTDYNVYTLGSIGSHNVVIAGLPQTGNNSAAAVITQARTTFPNLRFCLLVGIGGGVPTTTDNGMIRLGDVVVSKPTGEHSGVLQYDHGKAEVARFIRTGALAPPPTILLSAAQALAAQRARSRKDSILDNIERIDTNIRGLRRYMRPGSALDHLYRAEYTHLDPKLPCTQCGCDPSQRVQLIDNEDDDHFVVIHRGIIASGELVIKDGKLRDDLAKQYNILCFETEAAGVLANFPCLVIRGISDYCDSHKNDYWQGYAAAAAAAYARELIFYIPNDVST</sequence>
<evidence type="ECO:0008006" key="3">
    <source>
        <dbReference type="Google" id="ProtNLM"/>
    </source>
</evidence>
<dbReference type="GO" id="GO:0009116">
    <property type="term" value="P:nucleoside metabolic process"/>
    <property type="evidence" value="ECO:0007669"/>
    <property type="project" value="InterPro"/>
</dbReference>
<dbReference type="SUPFAM" id="SSF53167">
    <property type="entry name" value="Purine and uridine phosphorylases"/>
    <property type="match status" value="1"/>
</dbReference>
<dbReference type="GO" id="GO:0003824">
    <property type="term" value="F:catalytic activity"/>
    <property type="evidence" value="ECO:0007669"/>
    <property type="project" value="InterPro"/>
</dbReference>
<reference evidence="1 2" key="1">
    <citation type="submission" date="2015-11" db="EMBL/GenBank/DDBJ databases">
        <title>Aspergillus lentulus strain IFM 54703T.</title>
        <authorList>
            <person name="Kusuya Y."/>
            <person name="Sakai K."/>
            <person name="Kamei K."/>
            <person name="Takahashi H."/>
            <person name="Yaguchi T."/>
        </authorList>
    </citation>
    <scope>NUCLEOTIDE SEQUENCE [LARGE SCALE GENOMIC DNA]</scope>
    <source>
        <strain evidence="1 2">IFM 54703</strain>
    </source>
</reference>
<dbReference type="PANTHER" id="PTHR46082:SF11">
    <property type="entry name" value="AAA+ ATPASE DOMAIN-CONTAINING PROTEIN-RELATED"/>
    <property type="match status" value="1"/>
</dbReference>
<name>A0AAN4PS91_ASPLE</name>
<dbReference type="AlphaFoldDB" id="A0AAN4PS91"/>
<accession>A0AAN4PS91</accession>
<dbReference type="PANTHER" id="PTHR46082">
    <property type="entry name" value="ATP/GTP-BINDING PROTEIN-RELATED"/>
    <property type="match status" value="1"/>
</dbReference>